<feature type="domain" description="Integrator complex subunit 1 RPB2-binding" evidence="1">
    <location>
        <begin position="49"/>
        <end position="152"/>
    </location>
</feature>
<evidence type="ECO:0000259" key="2">
    <source>
        <dbReference type="Pfam" id="PF22928"/>
    </source>
</evidence>
<dbReference type="GO" id="GO:0032039">
    <property type="term" value="C:integrator complex"/>
    <property type="evidence" value="ECO:0007669"/>
    <property type="project" value="InterPro"/>
</dbReference>
<dbReference type="KEGG" id="bgt:106065218"/>
<dbReference type="VEuPathDB" id="VectorBase:BGLAX_045955"/>
<proteinExistence type="predicted"/>
<name>A0A2C9LLP0_BIOGL</name>
<dbReference type="STRING" id="6526.A0A2C9LLP0"/>
<gene>
    <name evidence="4" type="primary">106065218</name>
</gene>
<dbReference type="EnsemblMetazoa" id="BGLB032462-RA">
    <property type="protein sequence ID" value="BGLB032462-PA"/>
    <property type="gene ID" value="BGLB032462"/>
</dbReference>
<dbReference type="InterPro" id="IPR053966">
    <property type="entry name" value="INTS1_INTS2-bd"/>
</dbReference>
<dbReference type="PANTHER" id="PTHR21224">
    <property type="entry name" value="INTEGRATOR COMPLEX SUBUNIT 1"/>
    <property type="match status" value="1"/>
</dbReference>
<protein>
    <submittedName>
        <fullName evidence="4">Uncharacterized protein</fullName>
    </submittedName>
</protein>
<dbReference type="Pfam" id="PF22928">
    <property type="entry name" value="INTS1_R4"/>
    <property type="match status" value="1"/>
</dbReference>
<reference evidence="4" key="1">
    <citation type="submission" date="2020-05" db="UniProtKB">
        <authorList>
            <consortium name="EnsemblMetazoa"/>
        </authorList>
    </citation>
    <scope>IDENTIFICATION</scope>
    <source>
        <strain evidence="4">BB02</strain>
    </source>
</reference>
<dbReference type="InterPro" id="IPR022145">
    <property type="entry name" value="INTS1_RPB2-bd"/>
</dbReference>
<accession>A0A2C9LLP0</accession>
<evidence type="ECO:0000313" key="4">
    <source>
        <dbReference type="EnsemblMetazoa" id="BGLB032462-PA"/>
    </source>
</evidence>
<dbReference type="Pfam" id="PF22929">
    <property type="entry name" value="INTS1_INTS2-bd"/>
    <property type="match status" value="1"/>
</dbReference>
<sequence>MVNFVFLVSPAQVDDEDSSSKMSDGGDGDRSYSNSVSIPSIPSLLYCVLFSFQLTRVSQDLLLAVCTNCDKHDTNDLEVIGHLTKMRMKTKPLINHFLNCMRELLSQHPENLSMILNHTIYNELSTSRNPNNMALLTLIFSHSSEAAAKILAEIFQDLLTNKDDYLKALRILLREIVRCTRLDMNFSTFCLGLMQERTEQKFVDMDYSLKVTNIKKNYNLNLHRSIVDRMIAYTFTLLVFCDVSCVVLHVYKNVKNLELIHIFKKQVSIIQRDSVWWLHTIVPKIVELKNDVYLHCLKKVLFLESAEHYYNKDNWPAESERSLMLRLASESPVMEDTLMRLLVIGLLRELPLSAPDAVELVDQLVCRAATLYYDLGLVDVLQMERLEFIDALLNLCVYKHPENIVLPSGYTAPNLAIAGLMWKAWLTLVIITAYNPTVFGETAWLKYPQLQSLMEMVMTNNFTFPLPTAVTDENMIEEYRARERQIRQQEIHLILEFETHLAAATSKVTITESNSLLIGQLINNDPTGPARFPPAEILEQLKSLNHSLKLGQMLCRSRNPDFLLRIINRQGTSQSMPWLAELVDSSEGSLDVLPVQCLCEFLLHGPGQAALVSDVEDIFGGDRGRQKQKNQKHQQLLSRLQDLVHSTSTESKTMKEVLDYFLQRLSSYQAGTRQQAVKGLAAVVKSKFSSDGEDESMDVDIQQNSDNDWLLVHMTSLPLFDEVKESLCLALRKACQVETDPERINSYILFLSQYALEEPQQTWNDLVLDVAQVLVERTSILNHILPDMVVSPSEQHCQTLNAFIRLFLVYMRYARKEDKDTFSWSNTQDQILLQWESGQSATVHVLVVHAMIVLLTYGKPKADAKDPENRFYDELFNMWIQENNKMPSGYLLDTSEEALLLPDWLKLRMLRSLDERLVSAALTEVEPSQLVLFVQSFGIPVSSMSRLLAALDQAVATDPEMMSQAVTDTAYMANLVDIQHARGATGGQSFYQMLTKNKEVKQTEKSKNEEELPTQNVWNINSSGELILPNSVDKLARFLDQIFSDSISNESGASKLYHCLLQAVVNDKSKAATIIKALDSLLSSSKREHFSHKLYTSTHKSCPILKTLIVKQPDLHFDLLPVMEKLHSLGMAQKSFLGQKSFLAPLVTQFLLANMKSKPVQTSTNKLVQDFINKCTQRNISPEIFLEAMKELNSPESLEQAVNQMMETFLAQGRCAQGTQLVCRMLSQDVNITSLSPTSAVLLVDWISLLDPEIVHLCPELEEQLIFASRLSQIQTSAKRNTAACVPSPAHLLALLTHHTSWETLTGCLVRLLQPHHIERFDPTSVLDFVWACGHVPKIWQGREKRTLEIEEKEDVLCLTSQQMCAVVDLILSEAEVIHKETSFSNQMPSFMKARTDLLLSCISDNMKRVVAVVDHLQKLFAVSSGLKKKCVVSLATNLYLQFPYIQSWLAEESPLLSELMSSHTVQSQVDTFFNLSLVYPDMIELKALLTNLTLPRQSESSQITPPSVQSVCMNPGYTSAQLMPLYVQLRTNSLEEVQSALQELDEISKRKIEILSYFESQLSYLMNSPWDQCREVTFTLILRRLRQNPKKAEHFVNTFLDCLDSDNPNIVSSALKNLAEFAALCQEEAPSLLHKAFTVSIKKSIDSSSYISEALQMINLHSATVM</sequence>
<evidence type="ECO:0000259" key="1">
    <source>
        <dbReference type="Pfam" id="PF12432"/>
    </source>
</evidence>
<dbReference type="VEuPathDB" id="VectorBase:BGLB032462"/>
<organism evidence="4 5">
    <name type="scientific">Biomphalaria glabrata</name>
    <name type="common">Bloodfluke planorb</name>
    <name type="synonym">Freshwater snail</name>
    <dbReference type="NCBI Taxonomy" id="6526"/>
    <lineage>
        <taxon>Eukaryota</taxon>
        <taxon>Metazoa</taxon>
        <taxon>Spiralia</taxon>
        <taxon>Lophotrochozoa</taxon>
        <taxon>Mollusca</taxon>
        <taxon>Gastropoda</taxon>
        <taxon>Heterobranchia</taxon>
        <taxon>Euthyneura</taxon>
        <taxon>Panpulmonata</taxon>
        <taxon>Hygrophila</taxon>
        <taxon>Lymnaeoidea</taxon>
        <taxon>Planorbidae</taxon>
        <taxon>Biomphalaria</taxon>
    </lineage>
</organism>
<dbReference type="InterPro" id="IPR053965">
    <property type="entry name" value="INTS1_R4"/>
</dbReference>
<feature type="domain" description="Integrator complex subunit 1 INTS2-binding" evidence="3">
    <location>
        <begin position="656"/>
        <end position="990"/>
    </location>
</feature>
<dbReference type="OrthoDB" id="19938at2759"/>
<dbReference type="GO" id="GO:0034474">
    <property type="term" value="P:U2 snRNA 3'-end processing"/>
    <property type="evidence" value="ECO:0007669"/>
    <property type="project" value="InterPro"/>
</dbReference>
<feature type="domain" description="Integrator complex subunit 1 R4" evidence="2">
    <location>
        <begin position="1532"/>
        <end position="1627"/>
    </location>
</feature>
<dbReference type="PANTHER" id="PTHR21224:SF1">
    <property type="entry name" value="INTEGRATOR COMPLEX SUBUNIT 1"/>
    <property type="match status" value="1"/>
</dbReference>
<dbReference type="Pfam" id="PF12432">
    <property type="entry name" value="INTS1_RP2B-bd"/>
    <property type="match status" value="1"/>
</dbReference>
<dbReference type="Proteomes" id="UP000076420">
    <property type="component" value="Unassembled WGS sequence"/>
</dbReference>
<dbReference type="InterPro" id="IPR038902">
    <property type="entry name" value="INTS1"/>
</dbReference>
<evidence type="ECO:0000313" key="5">
    <source>
        <dbReference type="Proteomes" id="UP000076420"/>
    </source>
</evidence>
<evidence type="ECO:0000259" key="3">
    <source>
        <dbReference type="Pfam" id="PF22929"/>
    </source>
</evidence>